<name>A0AAW2IF93_9NEOP</name>
<comment type="similarity">
    <text evidence="1">Belongs to the SCAR/WAVE family.</text>
</comment>
<comment type="caution">
    <text evidence="2">The sequence shown here is derived from an EMBL/GenBank/DDBJ whole genome shotgun (WGS) entry which is preliminary data.</text>
</comment>
<sequence length="180" mass="20307">MPFIQRTVQPKHLSQKSLFDENGRSLVSDFELEAVTNNTLSNVLRQLASLVLVANDIFEDLARQLQDVHERSTKLKASIHLLEDKLTGCDPKTVTVREYNRFLSFSRKKKNRYTANGNGGKNHALLDVNVGNIMEIRVGYGEKGCSLGSKMADLKKKRFPFSANDSVLFTCFQGEVDMDH</sequence>
<dbReference type="Gene3D" id="1.20.5.340">
    <property type="match status" value="1"/>
</dbReference>
<proteinExistence type="inferred from homology"/>
<evidence type="ECO:0000256" key="1">
    <source>
        <dbReference type="ARBA" id="ARBA00006993"/>
    </source>
</evidence>
<dbReference type="EMBL" id="JARGDH010000001">
    <property type="protein sequence ID" value="KAL0280884.1"/>
    <property type="molecule type" value="Genomic_DNA"/>
</dbReference>
<dbReference type="GO" id="GO:0003779">
    <property type="term" value="F:actin binding"/>
    <property type="evidence" value="ECO:0007669"/>
    <property type="project" value="UniProtKB-KW"/>
</dbReference>
<dbReference type="GO" id="GO:0005856">
    <property type="term" value="C:cytoskeleton"/>
    <property type="evidence" value="ECO:0007669"/>
    <property type="project" value="UniProtKB-SubCell"/>
</dbReference>
<protein>
    <submittedName>
        <fullName evidence="2">Uncharacterized protein</fullName>
    </submittedName>
</protein>
<accession>A0AAW2IF93</accession>
<dbReference type="PANTHER" id="PTHR12902">
    <property type="entry name" value="WASP-1"/>
    <property type="match status" value="1"/>
</dbReference>
<reference evidence="2" key="1">
    <citation type="journal article" date="2024" name="Gigascience">
        <title>Chromosome-level genome of the poultry shaft louse Menopon gallinae provides insight into the host-switching and adaptive evolution of parasitic lice.</title>
        <authorList>
            <person name="Xu Y."/>
            <person name="Ma L."/>
            <person name="Liu S."/>
            <person name="Liang Y."/>
            <person name="Liu Q."/>
            <person name="He Z."/>
            <person name="Tian L."/>
            <person name="Duan Y."/>
            <person name="Cai W."/>
            <person name="Li H."/>
            <person name="Song F."/>
        </authorList>
    </citation>
    <scope>NUCLEOTIDE SEQUENCE</scope>
    <source>
        <strain evidence="2">Cailab_2023a</strain>
    </source>
</reference>
<dbReference type="AlphaFoldDB" id="A0AAW2IF93"/>
<dbReference type="GO" id="GO:0030036">
    <property type="term" value="P:actin cytoskeleton organization"/>
    <property type="evidence" value="ECO:0007669"/>
    <property type="project" value="InterPro"/>
</dbReference>
<dbReference type="GO" id="GO:0031209">
    <property type="term" value="C:SCAR complex"/>
    <property type="evidence" value="ECO:0007669"/>
    <property type="project" value="TreeGrafter"/>
</dbReference>
<dbReference type="InterPro" id="IPR028288">
    <property type="entry name" value="SCAR/WAVE_fam"/>
</dbReference>
<evidence type="ECO:0000313" key="2">
    <source>
        <dbReference type="EMBL" id="KAL0280884.1"/>
    </source>
</evidence>
<dbReference type="GO" id="GO:2000601">
    <property type="term" value="P:positive regulation of Arp2/3 complex-mediated actin nucleation"/>
    <property type="evidence" value="ECO:0007669"/>
    <property type="project" value="TreeGrafter"/>
</dbReference>
<dbReference type="GO" id="GO:0034237">
    <property type="term" value="F:protein kinase A regulatory subunit binding"/>
    <property type="evidence" value="ECO:0007669"/>
    <property type="project" value="TreeGrafter"/>
</dbReference>
<organism evidence="2">
    <name type="scientific">Menopon gallinae</name>
    <name type="common">poultry shaft louse</name>
    <dbReference type="NCBI Taxonomy" id="328185"/>
    <lineage>
        <taxon>Eukaryota</taxon>
        <taxon>Metazoa</taxon>
        <taxon>Ecdysozoa</taxon>
        <taxon>Arthropoda</taxon>
        <taxon>Hexapoda</taxon>
        <taxon>Insecta</taxon>
        <taxon>Pterygota</taxon>
        <taxon>Neoptera</taxon>
        <taxon>Paraneoptera</taxon>
        <taxon>Psocodea</taxon>
        <taxon>Troctomorpha</taxon>
        <taxon>Phthiraptera</taxon>
        <taxon>Amblycera</taxon>
        <taxon>Menoponidae</taxon>
        <taxon>Menopon</taxon>
    </lineage>
</organism>
<dbReference type="GO" id="GO:0071933">
    <property type="term" value="F:Arp2/3 complex binding"/>
    <property type="evidence" value="ECO:0007669"/>
    <property type="project" value="TreeGrafter"/>
</dbReference>
<dbReference type="PANTHER" id="PTHR12902:SF1">
    <property type="entry name" value="WISKOTT-ALDRICH SYNDROME PROTEIN FAMILY MEMBER"/>
    <property type="match status" value="1"/>
</dbReference>
<gene>
    <name evidence="2" type="ORF">PYX00_002047</name>
</gene>